<name>A0A9P1I7H8_9PELO</name>
<dbReference type="InterPro" id="IPR008974">
    <property type="entry name" value="TRAF-like"/>
</dbReference>
<dbReference type="OrthoDB" id="192247at2759"/>
<dbReference type="InterPro" id="IPR000210">
    <property type="entry name" value="BTB/POZ_dom"/>
</dbReference>
<dbReference type="PROSITE" id="PS50097">
    <property type="entry name" value="BTB"/>
    <property type="match status" value="1"/>
</dbReference>
<keyword evidence="4" id="KW-1185">Reference proteome</keyword>
<reference evidence="3" key="1">
    <citation type="submission" date="2022-11" db="EMBL/GenBank/DDBJ databases">
        <authorList>
            <person name="Kikuchi T."/>
        </authorList>
    </citation>
    <scope>NUCLEOTIDE SEQUENCE</scope>
    <source>
        <strain evidence="3">PS1010</strain>
    </source>
</reference>
<dbReference type="SUPFAM" id="SSF49599">
    <property type="entry name" value="TRAF domain-like"/>
    <property type="match status" value="1"/>
</dbReference>
<gene>
    <name evidence="3" type="ORF">CAMP_LOCUS2736</name>
</gene>
<comment type="caution">
    <text evidence="3">The sequence shown here is derived from an EMBL/GenBank/DDBJ whole genome shotgun (WGS) entry which is preliminary data.</text>
</comment>
<dbReference type="CDD" id="cd00121">
    <property type="entry name" value="MATH"/>
    <property type="match status" value="1"/>
</dbReference>
<feature type="domain" description="BTB" evidence="1">
    <location>
        <begin position="144"/>
        <end position="183"/>
    </location>
</feature>
<sequence length="183" mass="21617">MNPVVKNGNRLRWKFEDISRLNSIGISSKTFNIGEEYWNIKVRVNDEQKQNSLAISLSYSSKTEKDKRWLCEVSAKIKLMLRSGNVTRELRYCMHEKAKILEFPSFEQWDEVIFNMFPENDSIVIDVDLNYKMYDFSKKIENFTDLTILVEGVEFYINKGFLSSKSTYFYNKIVTKNEQIDIA</sequence>
<dbReference type="Gene3D" id="2.60.210.10">
    <property type="entry name" value="Apoptosis, Tumor Necrosis Factor Receptor Associated Protein 2, Chain A"/>
    <property type="match status" value="1"/>
</dbReference>
<dbReference type="PROSITE" id="PS50144">
    <property type="entry name" value="MATH"/>
    <property type="match status" value="1"/>
</dbReference>
<dbReference type="PANTHER" id="PTHR47022:SF1">
    <property type="entry name" value="BTB AND MATH DOMAIN-CONTAINING PROTEIN 36-RELATED"/>
    <property type="match status" value="1"/>
</dbReference>
<evidence type="ECO:0000259" key="2">
    <source>
        <dbReference type="PROSITE" id="PS50144"/>
    </source>
</evidence>
<dbReference type="InterPro" id="IPR011333">
    <property type="entry name" value="SKP1/BTB/POZ_sf"/>
</dbReference>
<dbReference type="InterPro" id="IPR002083">
    <property type="entry name" value="MATH/TRAF_dom"/>
</dbReference>
<accession>A0A9P1I7H8</accession>
<dbReference type="Proteomes" id="UP001152747">
    <property type="component" value="Unassembled WGS sequence"/>
</dbReference>
<protein>
    <recommendedName>
        <fullName evidence="5">MATH domain-containing protein</fullName>
    </recommendedName>
</protein>
<dbReference type="SUPFAM" id="SSF54695">
    <property type="entry name" value="POZ domain"/>
    <property type="match status" value="1"/>
</dbReference>
<proteinExistence type="predicted"/>
<feature type="domain" description="MATH" evidence="2">
    <location>
        <begin position="8"/>
        <end position="129"/>
    </location>
</feature>
<dbReference type="Pfam" id="PF00917">
    <property type="entry name" value="MATH"/>
    <property type="match status" value="1"/>
</dbReference>
<evidence type="ECO:0000313" key="3">
    <source>
        <dbReference type="EMBL" id="CAI5440099.1"/>
    </source>
</evidence>
<evidence type="ECO:0008006" key="5">
    <source>
        <dbReference type="Google" id="ProtNLM"/>
    </source>
</evidence>
<evidence type="ECO:0000313" key="4">
    <source>
        <dbReference type="Proteomes" id="UP001152747"/>
    </source>
</evidence>
<dbReference type="AlphaFoldDB" id="A0A9P1I7H8"/>
<dbReference type="PANTHER" id="PTHR47022">
    <property type="entry name" value="BTB AND MATH DOMAIN-CONTAINING PROTEIN 36-RELATED"/>
    <property type="match status" value="1"/>
</dbReference>
<organism evidence="3 4">
    <name type="scientific">Caenorhabditis angaria</name>
    <dbReference type="NCBI Taxonomy" id="860376"/>
    <lineage>
        <taxon>Eukaryota</taxon>
        <taxon>Metazoa</taxon>
        <taxon>Ecdysozoa</taxon>
        <taxon>Nematoda</taxon>
        <taxon>Chromadorea</taxon>
        <taxon>Rhabditida</taxon>
        <taxon>Rhabditina</taxon>
        <taxon>Rhabditomorpha</taxon>
        <taxon>Rhabditoidea</taxon>
        <taxon>Rhabditidae</taxon>
        <taxon>Peloderinae</taxon>
        <taxon>Caenorhabditis</taxon>
    </lineage>
</organism>
<dbReference type="EMBL" id="CANHGI010000001">
    <property type="protein sequence ID" value="CAI5440099.1"/>
    <property type="molecule type" value="Genomic_DNA"/>
</dbReference>
<dbReference type="Pfam" id="PF00651">
    <property type="entry name" value="BTB"/>
    <property type="match status" value="1"/>
</dbReference>
<evidence type="ECO:0000259" key="1">
    <source>
        <dbReference type="PROSITE" id="PS50097"/>
    </source>
</evidence>